<sequence>MARGNLFIGGEIKLSAAEGTEMIEINPPMDHVEIAVSAVSAKLESMILELRGLMQAENIARLDAANRAEAVHEPDKAPDAQGEKFTRIGQEYELHRMAFTKLEFVVQAAETAHDAVQLARERYRSAIRQGELMKLLAAFEDEDKKTEE</sequence>
<organism evidence="1 2">
    <name type="scientific">Rhizobium phaseoli</name>
    <dbReference type="NCBI Taxonomy" id="396"/>
    <lineage>
        <taxon>Bacteria</taxon>
        <taxon>Pseudomonadati</taxon>
        <taxon>Pseudomonadota</taxon>
        <taxon>Alphaproteobacteria</taxon>
        <taxon>Hyphomicrobiales</taxon>
        <taxon>Rhizobiaceae</taxon>
        <taxon>Rhizobium/Agrobacterium group</taxon>
        <taxon>Rhizobium</taxon>
    </lineage>
</organism>
<geneLocation type="plasmid" evidence="1 2">
    <name>pRphaN771a</name>
</geneLocation>
<dbReference type="Proteomes" id="UP000078551">
    <property type="component" value="Plasmid pRphaN771a"/>
</dbReference>
<proteinExistence type="predicted"/>
<keyword evidence="1" id="KW-0614">Plasmid</keyword>
<protein>
    <submittedName>
        <fullName evidence="1">Uncharacterized protein</fullName>
    </submittedName>
</protein>
<evidence type="ECO:0000313" key="2">
    <source>
        <dbReference type="Proteomes" id="UP000078551"/>
    </source>
</evidence>
<reference evidence="1 2" key="1">
    <citation type="submission" date="2015-11" db="EMBL/GenBank/DDBJ databases">
        <title>The limits of bacterial species coexistence and the symbiotic plasmid transference in sympatric Rhizobium populations.</title>
        <authorList>
            <person name="Perez-Carrascal O.M."/>
            <person name="VanInsberghe D."/>
            <person name="Juarez S."/>
            <person name="Polz M.F."/>
            <person name="Vinuesa P."/>
            <person name="Gonzalez V."/>
        </authorList>
    </citation>
    <scope>NUCLEOTIDE SEQUENCE [LARGE SCALE GENOMIC DNA]</scope>
    <source>
        <strain evidence="1 2">N771</strain>
        <plasmid evidence="1 2">pRphaN771a</plasmid>
    </source>
</reference>
<keyword evidence="2" id="KW-1185">Reference proteome</keyword>
<name>A0ABM6CFS3_9HYPH</name>
<evidence type="ECO:0000313" key="1">
    <source>
        <dbReference type="EMBL" id="ANL87127.1"/>
    </source>
</evidence>
<dbReference type="EMBL" id="CP013569">
    <property type="protein sequence ID" value="ANL87127.1"/>
    <property type="molecule type" value="Genomic_DNA"/>
</dbReference>
<gene>
    <name evidence="1" type="ORF">AMC81_PA00106</name>
</gene>
<accession>A0ABM6CFS3</accession>